<organism evidence="3 4">
    <name type="scientific">Leptospira stimsonii</name>
    <dbReference type="NCBI Taxonomy" id="2202203"/>
    <lineage>
        <taxon>Bacteria</taxon>
        <taxon>Pseudomonadati</taxon>
        <taxon>Spirochaetota</taxon>
        <taxon>Spirochaetia</taxon>
        <taxon>Leptospirales</taxon>
        <taxon>Leptospiraceae</taxon>
        <taxon>Leptospira</taxon>
    </lineage>
</organism>
<gene>
    <name evidence="3" type="ORF">EHQ90_16510</name>
</gene>
<reference evidence="4" key="1">
    <citation type="journal article" date="2019" name="PLoS Negl. Trop. Dis.">
        <title>Revisiting the worldwide diversity of Leptospira species in the environment.</title>
        <authorList>
            <person name="Vincent A.T."/>
            <person name="Schiettekatte O."/>
            <person name="Bourhy P."/>
            <person name="Veyrier F.J."/>
            <person name="Picardeau M."/>
        </authorList>
    </citation>
    <scope>NUCLEOTIDE SEQUENCE [LARGE SCALE GENOMIC DNA]</scope>
    <source>
        <strain evidence="4">201702407</strain>
    </source>
</reference>
<evidence type="ECO:0000259" key="2">
    <source>
        <dbReference type="Pfam" id="PF12697"/>
    </source>
</evidence>
<dbReference type="InterPro" id="IPR029058">
    <property type="entry name" value="AB_hydrolase_fold"/>
</dbReference>
<dbReference type="InterPro" id="IPR000073">
    <property type="entry name" value="AB_hydrolase_1"/>
</dbReference>
<dbReference type="GO" id="GO:0016787">
    <property type="term" value="F:hydrolase activity"/>
    <property type="evidence" value="ECO:0007669"/>
    <property type="project" value="UniProtKB-KW"/>
</dbReference>
<dbReference type="EMBL" id="RQGT01000096">
    <property type="protein sequence ID" value="TGM11797.1"/>
    <property type="molecule type" value="Genomic_DNA"/>
</dbReference>
<accession>A0ABY2MYA0</accession>
<comment type="caution">
    <text evidence="3">The sequence shown here is derived from an EMBL/GenBank/DDBJ whole genome shotgun (WGS) entry which is preliminary data.</text>
</comment>
<dbReference type="Gene3D" id="3.40.50.1820">
    <property type="entry name" value="alpha/beta hydrolase"/>
    <property type="match status" value="1"/>
</dbReference>
<keyword evidence="3" id="KW-0378">Hydrolase</keyword>
<dbReference type="RefSeq" id="WP_135685957.1">
    <property type="nucleotide sequence ID" value="NZ_RQEQ01000059.1"/>
</dbReference>
<protein>
    <submittedName>
        <fullName evidence="3">Alpha/beta hydrolase</fullName>
    </submittedName>
</protein>
<dbReference type="Pfam" id="PF12697">
    <property type="entry name" value="Abhydrolase_6"/>
    <property type="match status" value="1"/>
</dbReference>
<dbReference type="PANTHER" id="PTHR43194">
    <property type="entry name" value="HYDROLASE ALPHA/BETA FOLD FAMILY"/>
    <property type="match status" value="1"/>
</dbReference>
<dbReference type="InterPro" id="IPR050228">
    <property type="entry name" value="Carboxylesterase_BioH"/>
</dbReference>
<evidence type="ECO:0000313" key="3">
    <source>
        <dbReference type="EMBL" id="TGM11797.1"/>
    </source>
</evidence>
<sequence>MVHYESNPAIKSSKTSSPGKPPILFVHGAWHGGWCWTENFVPYFQKAGHDVYTLDLRGHGKSPSIGSFRWTSIGNYVQDVRKVLDQLPPSTVLVGHSMGGLVVQKTLETAHVPKAVLLASVPPYGVFRITLELLFKHPIRFLRVLATLSLFPLVEDPKLSQELFFSKSLSDTKAFHYASRLQDESFFAFLGMLILSLPKTKKIQTPLLVIGGGKDRFFPPWEVALTAKAYEVKPEIFANMGHNLMLDEGWENVAKRIESYLSSETVSKTKTVSKKTKTVSKKTKTKSKKKAKPKKRK</sequence>
<evidence type="ECO:0000313" key="4">
    <source>
        <dbReference type="Proteomes" id="UP000297422"/>
    </source>
</evidence>
<evidence type="ECO:0000256" key="1">
    <source>
        <dbReference type="SAM" id="MobiDB-lite"/>
    </source>
</evidence>
<dbReference type="SUPFAM" id="SSF53474">
    <property type="entry name" value="alpha/beta-Hydrolases"/>
    <property type="match status" value="1"/>
</dbReference>
<feature type="domain" description="AB hydrolase-1" evidence="2">
    <location>
        <begin position="23"/>
        <end position="255"/>
    </location>
</feature>
<name>A0ABY2MYA0_9LEPT</name>
<keyword evidence="4" id="KW-1185">Reference proteome</keyword>
<proteinExistence type="predicted"/>
<dbReference type="PRINTS" id="PR00111">
    <property type="entry name" value="ABHYDROLASE"/>
</dbReference>
<dbReference type="PANTHER" id="PTHR43194:SF2">
    <property type="entry name" value="PEROXISOMAL MEMBRANE PROTEIN LPX1"/>
    <property type="match status" value="1"/>
</dbReference>
<dbReference type="Proteomes" id="UP000297422">
    <property type="component" value="Unassembled WGS sequence"/>
</dbReference>
<feature type="region of interest" description="Disordered" evidence="1">
    <location>
        <begin position="272"/>
        <end position="297"/>
    </location>
</feature>